<dbReference type="RefSeq" id="WP_167639257.1">
    <property type="nucleotide sequence ID" value="NZ_JAATOP010000015.1"/>
</dbReference>
<keyword evidence="4" id="KW-1185">Reference proteome</keyword>
<protein>
    <recommendedName>
        <fullName evidence="2">Bacteriophage Mx8 p63 C-terminal domain-containing protein</fullName>
    </recommendedName>
</protein>
<reference evidence="3 4" key="1">
    <citation type="submission" date="2020-03" db="EMBL/GenBank/DDBJ databases">
        <title>Bacterial isolates of synthetic phycosphere.</title>
        <authorList>
            <person name="Fu H."/>
            <person name="Moran M.A."/>
        </authorList>
    </citation>
    <scope>NUCLEOTIDE SEQUENCE [LARGE SCALE GENOMIC DNA]</scope>
    <source>
        <strain evidence="3 4">HF1</strain>
    </source>
</reference>
<gene>
    <name evidence="3" type="ORF">HCZ30_15690</name>
</gene>
<accession>A0ABX0W4M3</accession>
<feature type="domain" description="Bacteriophage Mx8 p63 C-terminal" evidence="2">
    <location>
        <begin position="198"/>
        <end position="281"/>
    </location>
</feature>
<evidence type="ECO:0000259" key="2">
    <source>
        <dbReference type="Pfam" id="PF10546"/>
    </source>
</evidence>
<sequence length="326" mass="37443">MKNHLHNARGQTTPRAYNTAPTSHLHPKHQSHVEVAIRSGSFSIGEHLIDCSVLPNGTRVLSERSVHRLFRSKRGGAHYQRKKKNEDGAFLPSYLSPNNLYPYINNDLLVALKQPISYRQVVGGKSANGLNAEMLPDICSVYLRARRAGRIHSKQVHFANQAELLLEAFAKTGIIALVDEATGYEKVRPERALQGKFSKYLTREMQPWQKTFPDEFFAELDRLHGMRTTAGNRPVCYAAFINRTVYDCLGDGGLRCQIEKFNFTPSGNRRGRSHQWLSQEGRFLLIEQIQKVLELMTACRNIKHFNQTFERRRRAVREPYLFDFMN</sequence>
<evidence type="ECO:0000313" key="4">
    <source>
        <dbReference type="Proteomes" id="UP000709466"/>
    </source>
</evidence>
<dbReference type="InterPro" id="IPR018874">
    <property type="entry name" value="Phage_Mx8_p63_C"/>
</dbReference>
<organism evidence="3 4">
    <name type="scientific">Marivivens donghaensis</name>
    <dbReference type="NCBI Taxonomy" id="1699413"/>
    <lineage>
        <taxon>Bacteria</taxon>
        <taxon>Pseudomonadati</taxon>
        <taxon>Pseudomonadota</taxon>
        <taxon>Alphaproteobacteria</taxon>
        <taxon>Rhodobacterales</taxon>
        <taxon>Paracoccaceae</taxon>
        <taxon>Marivivens group</taxon>
        <taxon>Marivivens</taxon>
    </lineage>
</organism>
<evidence type="ECO:0000313" key="3">
    <source>
        <dbReference type="EMBL" id="NIY73872.1"/>
    </source>
</evidence>
<dbReference type="EMBL" id="JAATOP010000015">
    <property type="protein sequence ID" value="NIY73872.1"/>
    <property type="molecule type" value="Genomic_DNA"/>
</dbReference>
<comment type="caution">
    <text evidence="3">The sequence shown here is derived from an EMBL/GenBank/DDBJ whole genome shotgun (WGS) entry which is preliminary data.</text>
</comment>
<feature type="region of interest" description="Disordered" evidence="1">
    <location>
        <begin position="1"/>
        <end position="29"/>
    </location>
</feature>
<evidence type="ECO:0000256" key="1">
    <source>
        <dbReference type="SAM" id="MobiDB-lite"/>
    </source>
</evidence>
<dbReference type="Proteomes" id="UP000709466">
    <property type="component" value="Unassembled WGS sequence"/>
</dbReference>
<proteinExistence type="predicted"/>
<feature type="compositionally biased region" description="Polar residues" evidence="1">
    <location>
        <begin position="9"/>
        <end position="22"/>
    </location>
</feature>
<name>A0ABX0W4M3_9RHOB</name>
<dbReference type="Pfam" id="PF10546">
    <property type="entry name" value="P63C"/>
    <property type="match status" value="1"/>
</dbReference>